<dbReference type="InterPro" id="IPR027417">
    <property type="entry name" value="P-loop_NTPase"/>
</dbReference>
<dbReference type="SMART" id="SM00930">
    <property type="entry name" value="NIL"/>
    <property type="match status" value="1"/>
</dbReference>
<reference evidence="13 14" key="1">
    <citation type="submission" date="2015-03" db="EMBL/GenBank/DDBJ databases">
        <authorList>
            <person name="Murphy D."/>
        </authorList>
    </citation>
    <scope>NUCLEOTIDE SEQUENCE [LARGE SCALE GENOMIC DNA]</scope>
    <source>
        <strain evidence="13 14">IP26249</strain>
    </source>
</reference>
<dbReference type="InterPro" id="IPR003439">
    <property type="entry name" value="ABC_transporter-like_ATP-bd"/>
</dbReference>
<evidence type="ECO:0000256" key="3">
    <source>
        <dbReference type="ARBA" id="ARBA00005417"/>
    </source>
</evidence>
<keyword evidence="9" id="KW-1278">Translocase</keyword>
<accession>A0A0E1NFF0</accession>
<evidence type="ECO:0000256" key="9">
    <source>
        <dbReference type="ARBA" id="ARBA00022967"/>
    </source>
</evidence>
<evidence type="ECO:0000256" key="10">
    <source>
        <dbReference type="ARBA" id="ARBA00022970"/>
    </source>
</evidence>
<keyword evidence="5" id="KW-0813">Transport</keyword>
<keyword evidence="7" id="KW-0547">Nucleotide-binding</keyword>
<dbReference type="InterPro" id="IPR003593">
    <property type="entry name" value="AAA+_ATPase"/>
</dbReference>
<dbReference type="KEGG" id="yet:CH48_180"/>
<evidence type="ECO:0000256" key="8">
    <source>
        <dbReference type="ARBA" id="ARBA00022840"/>
    </source>
</evidence>
<dbReference type="Gene3D" id="3.30.70.260">
    <property type="match status" value="1"/>
</dbReference>
<dbReference type="PANTHER" id="PTHR43166:SF30">
    <property type="entry name" value="METHIONINE IMPORT ATP-BINDING PROTEIN METN"/>
    <property type="match status" value="1"/>
</dbReference>
<comment type="similarity">
    <text evidence="3">Belongs to the ABC transporter superfamily.</text>
</comment>
<dbReference type="InterPro" id="IPR017871">
    <property type="entry name" value="ABC_transporter-like_CS"/>
</dbReference>
<keyword evidence="13" id="KW-0378">Hydrolase</keyword>
<dbReference type="CDD" id="cd03258">
    <property type="entry name" value="ABC_MetN_methionine_transporter"/>
    <property type="match status" value="1"/>
</dbReference>
<dbReference type="GO" id="GO:0006865">
    <property type="term" value="P:amino acid transport"/>
    <property type="evidence" value="ECO:0007669"/>
    <property type="project" value="UniProtKB-KW"/>
</dbReference>
<dbReference type="SUPFAM" id="SSF52540">
    <property type="entry name" value="P-loop containing nucleoside triphosphate hydrolases"/>
    <property type="match status" value="1"/>
</dbReference>
<organism evidence="13 14">
    <name type="scientific">Yersinia enterocolitica</name>
    <dbReference type="NCBI Taxonomy" id="630"/>
    <lineage>
        <taxon>Bacteria</taxon>
        <taxon>Pseudomonadati</taxon>
        <taxon>Pseudomonadota</taxon>
        <taxon>Gammaproteobacteria</taxon>
        <taxon>Enterobacterales</taxon>
        <taxon>Yersiniaceae</taxon>
        <taxon>Yersinia</taxon>
    </lineage>
</organism>
<evidence type="ECO:0000313" key="14">
    <source>
        <dbReference type="Proteomes" id="UP000048841"/>
    </source>
</evidence>
<dbReference type="AlphaFoldDB" id="A0A0E1NFF0"/>
<dbReference type="PATRIC" id="fig|630.129.peg.2734"/>
<dbReference type="SMART" id="SM00382">
    <property type="entry name" value="AAA"/>
    <property type="match status" value="1"/>
</dbReference>
<dbReference type="PROSITE" id="PS50893">
    <property type="entry name" value="ABC_TRANSPORTER_2"/>
    <property type="match status" value="1"/>
</dbReference>
<dbReference type="Pfam" id="PF09383">
    <property type="entry name" value="NIL"/>
    <property type="match status" value="1"/>
</dbReference>
<comment type="subcellular location">
    <subcellularLocation>
        <location evidence="2">Cell inner membrane</location>
        <topology evidence="2">Peripheral membrane protein</topology>
    </subcellularLocation>
</comment>
<evidence type="ECO:0000256" key="6">
    <source>
        <dbReference type="ARBA" id="ARBA00022475"/>
    </source>
</evidence>
<evidence type="ECO:0000259" key="12">
    <source>
        <dbReference type="PROSITE" id="PS50893"/>
    </source>
</evidence>
<dbReference type="PANTHER" id="PTHR43166">
    <property type="entry name" value="AMINO ACID IMPORT ATP-BINDING PROTEIN"/>
    <property type="match status" value="1"/>
</dbReference>
<dbReference type="Pfam" id="PF00005">
    <property type="entry name" value="ABC_tran"/>
    <property type="match status" value="1"/>
</dbReference>
<dbReference type="EMBL" id="CGBR01000011">
    <property type="protein sequence ID" value="CFQ61905.1"/>
    <property type="molecule type" value="Genomic_DNA"/>
</dbReference>
<evidence type="ECO:0000256" key="2">
    <source>
        <dbReference type="ARBA" id="ARBA00004417"/>
    </source>
</evidence>
<comment type="function">
    <text evidence="1">Part of the ABC transporter FtsEX involved in cellular division. Important for assembly or stability of the septal ring.</text>
</comment>
<dbReference type="InterPro" id="IPR050086">
    <property type="entry name" value="MetN_ABC_transporter-like"/>
</dbReference>
<evidence type="ECO:0000256" key="1">
    <source>
        <dbReference type="ARBA" id="ARBA00002579"/>
    </source>
</evidence>
<dbReference type="SUPFAM" id="SSF55021">
    <property type="entry name" value="ACT-like"/>
    <property type="match status" value="1"/>
</dbReference>
<evidence type="ECO:0000256" key="7">
    <source>
        <dbReference type="ARBA" id="ARBA00022741"/>
    </source>
</evidence>
<evidence type="ECO:0000256" key="5">
    <source>
        <dbReference type="ARBA" id="ARBA00022448"/>
    </source>
</evidence>
<dbReference type="RefSeq" id="WP_013650117.1">
    <property type="nucleotide sequence ID" value="NZ_CGBR01000011.1"/>
</dbReference>
<proteinExistence type="inferred from homology"/>
<dbReference type="InterPro" id="IPR041701">
    <property type="entry name" value="MetN_ABC"/>
</dbReference>
<keyword evidence="10" id="KW-0029">Amino-acid transport</keyword>
<evidence type="ECO:0000256" key="11">
    <source>
        <dbReference type="ARBA" id="ARBA00023136"/>
    </source>
</evidence>
<dbReference type="InterPro" id="IPR045865">
    <property type="entry name" value="ACT-like_dom_sf"/>
</dbReference>
<dbReference type="Proteomes" id="UP000048841">
    <property type="component" value="Unassembled WGS sequence"/>
</dbReference>
<dbReference type="InterPro" id="IPR018449">
    <property type="entry name" value="NIL_domain"/>
</dbReference>
<dbReference type="PROSITE" id="PS00211">
    <property type="entry name" value="ABC_TRANSPORTER_1"/>
    <property type="match status" value="1"/>
</dbReference>
<keyword evidence="8 13" id="KW-0067">ATP-binding</keyword>
<dbReference type="GO" id="GO:0016887">
    <property type="term" value="F:ATP hydrolysis activity"/>
    <property type="evidence" value="ECO:0007669"/>
    <property type="project" value="InterPro"/>
</dbReference>
<dbReference type="GO" id="GO:0005524">
    <property type="term" value="F:ATP binding"/>
    <property type="evidence" value="ECO:0007669"/>
    <property type="project" value="UniProtKB-KW"/>
</dbReference>
<evidence type="ECO:0000256" key="4">
    <source>
        <dbReference type="ARBA" id="ARBA00020019"/>
    </source>
</evidence>
<dbReference type="GO" id="GO:0005886">
    <property type="term" value="C:plasma membrane"/>
    <property type="evidence" value="ECO:0007669"/>
    <property type="project" value="UniProtKB-SubCell"/>
</dbReference>
<sequence length="328" mass="34977">MISIERLSKTYTQGGLPMVALEEVSLEIPTGSVFGIIGRSGAGKSTLIRCLNLLERPTSGRIQVDGRELTTLSDRQLRLQRQNIGMIFQNFHLLHSRNVWDNIAVGLEIIGMPKAQRQTRVAALLDLVGLGDKAHAFPSQLSGGQKQRVGIARALAAKPSYLLSDEATSALDPETTASILALLSDINRQLGLTIVLITHELDVVKSICDTAALLERGRVVETGAIADLLSSPHSRLGRSLLPARGPASLSGAPVAELTFFDTVSASPVLSELAQRHAVGVTLLGGGVESIGGQRVGRLQVDFSHPDGGLNLAEVLQFLNERGVRAELI</sequence>
<dbReference type="Gene3D" id="3.40.50.300">
    <property type="entry name" value="P-loop containing nucleotide triphosphate hydrolases"/>
    <property type="match status" value="1"/>
</dbReference>
<dbReference type="FunFam" id="3.40.50.300:FF:000056">
    <property type="entry name" value="Cell division ATP-binding protein FtsE"/>
    <property type="match status" value="1"/>
</dbReference>
<protein>
    <recommendedName>
        <fullName evidence="4">Cell division ATP-binding protein FtsE</fullName>
    </recommendedName>
</protein>
<gene>
    <name evidence="13" type="primary">metN_2</name>
    <name evidence="13" type="ORF">ERS137941_01934</name>
</gene>
<evidence type="ECO:0000313" key="13">
    <source>
        <dbReference type="EMBL" id="CFQ61905.1"/>
    </source>
</evidence>
<feature type="domain" description="ABC transporter" evidence="12">
    <location>
        <begin position="2"/>
        <end position="241"/>
    </location>
</feature>
<name>A0A0E1NFF0_YEREN</name>
<keyword evidence="11" id="KW-0472">Membrane</keyword>
<keyword evidence="6" id="KW-1003">Cell membrane</keyword>